<dbReference type="Proteomes" id="UP001596524">
    <property type="component" value="Unassembled WGS sequence"/>
</dbReference>
<evidence type="ECO:0000313" key="1">
    <source>
        <dbReference type="EMBL" id="MFC7361357.1"/>
    </source>
</evidence>
<evidence type="ECO:0000313" key="2">
    <source>
        <dbReference type="Proteomes" id="UP001596524"/>
    </source>
</evidence>
<dbReference type="InterPro" id="IPR022074">
    <property type="entry name" value="DUF3626"/>
</dbReference>
<name>A0ABW2N214_9ACTN</name>
<dbReference type="EMBL" id="JBHTCH010000017">
    <property type="protein sequence ID" value="MFC7361357.1"/>
    <property type="molecule type" value="Genomic_DNA"/>
</dbReference>
<accession>A0ABW2N214</accession>
<protein>
    <submittedName>
        <fullName evidence="1">DUF3626 domain-containing protein</fullName>
    </submittedName>
</protein>
<sequence length="267" mass="29006">MASAIVLHFHPGWAHGEGAVIDAIAADGAYRSQWVTASSNGGLTARPGGDRWRWESRLFGGRYDDGSAEDRPVYGAWNRRKDTYGASPRFGSAYLRLHPEIVSRATFCWPDSVYEPTAFGEQERLAELCALADAGLLDRALLPDNAVGLPLEDPLNDYVEAHVHGGVLLDRDVAAVVVDPTDAEEHRQALDLLPCPVEVHPGYRVDAAGIDPTYRGDVPVDLARRLGGEVTPARLAVAQRSGEHDPQAVKWLWHCLARFGRSAPATG</sequence>
<proteinExistence type="predicted"/>
<keyword evidence="2" id="KW-1185">Reference proteome</keyword>
<reference evidence="2" key="1">
    <citation type="journal article" date="2019" name="Int. J. Syst. Evol. Microbiol.">
        <title>The Global Catalogue of Microorganisms (GCM) 10K type strain sequencing project: providing services to taxonomists for standard genome sequencing and annotation.</title>
        <authorList>
            <consortium name="The Broad Institute Genomics Platform"/>
            <consortium name="The Broad Institute Genome Sequencing Center for Infectious Disease"/>
            <person name="Wu L."/>
            <person name="Ma J."/>
        </authorList>
    </citation>
    <scope>NUCLEOTIDE SEQUENCE [LARGE SCALE GENOMIC DNA]</scope>
    <source>
        <strain evidence="2">FCH27</strain>
    </source>
</reference>
<comment type="caution">
    <text evidence="1">The sequence shown here is derived from an EMBL/GenBank/DDBJ whole genome shotgun (WGS) entry which is preliminary data.</text>
</comment>
<organism evidence="1 2">
    <name type="scientific">Nocardioides astragali</name>
    <dbReference type="NCBI Taxonomy" id="1776736"/>
    <lineage>
        <taxon>Bacteria</taxon>
        <taxon>Bacillati</taxon>
        <taxon>Actinomycetota</taxon>
        <taxon>Actinomycetes</taxon>
        <taxon>Propionibacteriales</taxon>
        <taxon>Nocardioidaceae</taxon>
        <taxon>Nocardioides</taxon>
    </lineage>
</organism>
<dbReference type="RefSeq" id="WP_255890943.1">
    <property type="nucleotide sequence ID" value="NZ_JAFMZM010000004.1"/>
</dbReference>
<gene>
    <name evidence="1" type="ORF">ACFQO6_13860</name>
</gene>
<dbReference type="Pfam" id="PF12294">
    <property type="entry name" value="DUF3626"/>
    <property type="match status" value="2"/>
</dbReference>